<evidence type="ECO:0000313" key="2">
    <source>
        <dbReference type="Proteomes" id="UP000202922"/>
    </source>
</evidence>
<dbReference type="OrthoDB" id="547419at2"/>
<dbReference type="RefSeq" id="WP_093968160.1">
    <property type="nucleotide sequence ID" value="NZ_FXYE01000002.1"/>
</dbReference>
<dbReference type="EMBL" id="FXYE01000002">
    <property type="protein sequence ID" value="SMX46421.1"/>
    <property type="molecule type" value="Genomic_DNA"/>
</dbReference>
<sequence length="270" mass="29969">MNKRLFLHVGAPKCGSTFLQQALLKNQSWLSDRGINYPHSGQGHPGNGLIALGLRSPDLSDLFKHHHTVVLSHEDLFAAAGKAQLLPAQAAEAGVEVRVYAYLRPFSEFIFGDYSQFIKQHLETFISESCAFDGRSFELFAVDRSRAMAAAGFLKGWATLFADEAFQLSSHKQIRADWTAALNIHDMDWTVPRAQSNPSLTMNDCDNIVQAINAGAPDQDVRAMLHRAMQNCAAPDAGRTADRINWIEALFHKQNAQLIEGFGFDNRLKT</sequence>
<reference evidence="2" key="1">
    <citation type="submission" date="2017-05" db="EMBL/GenBank/DDBJ databases">
        <authorList>
            <person name="Rodrigo-Torres L."/>
            <person name="Arahal R. D."/>
            <person name="Lucena T."/>
        </authorList>
    </citation>
    <scope>NUCLEOTIDE SEQUENCE [LARGE SCALE GENOMIC DNA]</scope>
    <source>
        <strain evidence="2">CECT 8621</strain>
    </source>
</reference>
<dbReference type="AlphaFoldDB" id="A0A238KUY7"/>
<dbReference type="InterPro" id="IPR027417">
    <property type="entry name" value="P-loop_NTPase"/>
</dbReference>
<dbReference type="Proteomes" id="UP000202922">
    <property type="component" value="Unassembled WGS sequence"/>
</dbReference>
<organism evidence="1 2">
    <name type="scientific">Actibacterium lipolyticum</name>
    <dbReference type="NCBI Taxonomy" id="1524263"/>
    <lineage>
        <taxon>Bacteria</taxon>
        <taxon>Pseudomonadati</taxon>
        <taxon>Pseudomonadota</taxon>
        <taxon>Alphaproteobacteria</taxon>
        <taxon>Rhodobacterales</taxon>
        <taxon>Roseobacteraceae</taxon>
        <taxon>Actibacterium</taxon>
    </lineage>
</organism>
<dbReference type="SUPFAM" id="SSF52540">
    <property type="entry name" value="P-loop containing nucleoside triphosphate hydrolases"/>
    <property type="match status" value="1"/>
</dbReference>
<protein>
    <recommendedName>
        <fullName evidence="3">Sulfotransferase domain-containing protein</fullName>
    </recommendedName>
</protein>
<proteinExistence type="predicted"/>
<evidence type="ECO:0000313" key="1">
    <source>
        <dbReference type="EMBL" id="SMX46421.1"/>
    </source>
</evidence>
<name>A0A238KUY7_9RHOB</name>
<evidence type="ECO:0008006" key="3">
    <source>
        <dbReference type="Google" id="ProtNLM"/>
    </source>
</evidence>
<keyword evidence="2" id="KW-1185">Reference proteome</keyword>
<gene>
    <name evidence="1" type="ORF">COL8621_03108</name>
</gene>
<accession>A0A238KUY7</accession>